<dbReference type="PANTHER" id="PTHR34154:SF3">
    <property type="entry name" value="ALKALI-SENSITIVE LINKAGE PROTEIN 1"/>
    <property type="match status" value="1"/>
</dbReference>
<proteinExistence type="predicted"/>
<dbReference type="InterPro" id="IPR024655">
    <property type="entry name" value="Asl1_glyco_hydro_catalytic"/>
</dbReference>
<feature type="domain" description="Asl1-like glycosyl hydrolase catalytic" evidence="2">
    <location>
        <begin position="28"/>
        <end position="295"/>
    </location>
</feature>
<name>A0A2G8S560_9APHY</name>
<dbReference type="AlphaFoldDB" id="A0A2G8S560"/>
<evidence type="ECO:0000313" key="3">
    <source>
        <dbReference type="EMBL" id="PIL28891.1"/>
    </source>
</evidence>
<dbReference type="Proteomes" id="UP000230002">
    <property type="component" value="Unassembled WGS sequence"/>
</dbReference>
<keyword evidence="4" id="KW-1185">Reference proteome</keyword>
<dbReference type="GO" id="GO:0009277">
    <property type="term" value="C:fungal-type cell wall"/>
    <property type="evidence" value="ECO:0007669"/>
    <property type="project" value="TreeGrafter"/>
</dbReference>
<feature type="signal peptide" evidence="1">
    <location>
        <begin position="1"/>
        <end position="20"/>
    </location>
</feature>
<dbReference type="EMBL" id="AYKW01000023">
    <property type="protein sequence ID" value="PIL28891.1"/>
    <property type="molecule type" value="Genomic_DNA"/>
</dbReference>
<dbReference type="SUPFAM" id="SSF51445">
    <property type="entry name" value="(Trans)glycosidases"/>
    <property type="match status" value="1"/>
</dbReference>
<dbReference type="InterPro" id="IPR017853">
    <property type="entry name" value="GH"/>
</dbReference>
<reference evidence="3 4" key="1">
    <citation type="journal article" date="2015" name="Sci. Rep.">
        <title>Chromosome-level genome map provides insights into diverse defense mechanisms in the medicinal fungus Ganoderma sinense.</title>
        <authorList>
            <person name="Zhu Y."/>
            <person name="Xu J."/>
            <person name="Sun C."/>
            <person name="Zhou S."/>
            <person name="Xu H."/>
            <person name="Nelson D.R."/>
            <person name="Qian J."/>
            <person name="Song J."/>
            <person name="Luo H."/>
            <person name="Xiang L."/>
            <person name="Li Y."/>
            <person name="Xu Z."/>
            <person name="Ji A."/>
            <person name="Wang L."/>
            <person name="Lu S."/>
            <person name="Hayward A."/>
            <person name="Sun W."/>
            <person name="Li X."/>
            <person name="Schwartz D.C."/>
            <person name="Wang Y."/>
            <person name="Chen S."/>
        </authorList>
    </citation>
    <scope>NUCLEOTIDE SEQUENCE [LARGE SCALE GENOMIC DNA]</scope>
    <source>
        <strain evidence="3 4">ZZ0214-1</strain>
    </source>
</reference>
<dbReference type="InterPro" id="IPR053183">
    <property type="entry name" value="ASL1"/>
</dbReference>
<dbReference type="PANTHER" id="PTHR34154">
    <property type="entry name" value="ALKALI-SENSITIVE LINKAGE PROTEIN 1"/>
    <property type="match status" value="1"/>
</dbReference>
<dbReference type="Gene3D" id="3.20.20.80">
    <property type="entry name" value="Glycosidases"/>
    <property type="match status" value="1"/>
</dbReference>
<evidence type="ECO:0000256" key="1">
    <source>
        <dbReference type="SAM" id="SignalP"/>
    </source>
</evidence>
<keyword evidence="1" id="KW-0732">Signal</keyword>
<evidence type="ECO:0000259" key="2">
    <source>
        <dbReference type="Pfam" id="PF11790"/>
    </source>
</evidence>
<organism evidence="3 4">
    <name type="scientific">Ganoderma sinense ZZ0214-1</name>
    <dbReference type="NCBI Taxonomy" id="1077348"/>
    <lineage>
        <taxon>Eukaryota</taxon>
        <taxon>Fungi</taxon>
        <taxon>Dikarya</taxon>
        <taxon>Basidiomycota</taxon>
        <taxon>Agaricomycotina</taxon>
        <taxon>Agaricomycetes</taxon>
        <taxon>Polyporales</taxon>
        <taxon>Polyporaceae</taxon>
        <taxon>Ganoderma</taxon>
    </lineage>
</organism>
<accession>A0A2G8S560</accession>
<dbReference type="OrthoDB" id="43654at2759"/>
<evidence type="ECO:0000313" key="4">
    <source>
        <dbReference type="Proteomes" id="UP000230002"/>
    </source>
</evidence>
<protein>
    <recommendedName>
        <fullName evidence="2">Asl1-like glycosyl hydrolase catalytic domain-containing protein</fullName>
    </recommendedName>
</protein>
<gene>
    <name evidence="3" type="ORF">GSI_08937</name>
</gene>
<dbReference type="GO" id="GO:0071966">
    <property type="term" value="P:fungal-type cell wall polysaccharide metabolic process"/>
    <property type="evidence" value="ECO:0007669"/>
    <property type="project" value="TreeGrafter"/>
</dbReference>
<dbReference type="Pfam" id="PF11790">
    <property type="entry name" value="Glyco_hydro_cc"/>
    <property type="match status" value="1"/>
</dbReference>
<feature type="chain" id="PRO_5013742019" description="Asl1-like glycosyl hydrolase catalytic domain-containing protein" evidence="1">
    <location>
        <begin position="21"/>
        <end position="298"/>
    </location>
</feature>
<comment type="caution">
    <text evidence="3">The sequence shown here is derived from an EMBL/GenBank/DDBJ whole genome shotgun (WGS) entry which is preliminary data.</text>
</comment>
<sequence length="298" mass="32785">MLAFPSVFAAVALFSAVAQAGKRGLVWPYYNSPLDVSTFKNSKGQVAAIYDYETYAPPSKSGVHGLNFIGMQRCLDCASSPINQLAARQKQQKWNTVFTLNEPDINGISPSQAASWYKQHINSLPTKKALPAITSSGSKNQGVDWLNQMIKSCGGGCKYDYINLHWYGKSYADFKNYVTDVHKKFPSKQIVITEFALQNPSGGQTAQYVFSSLPVADSESCIPYLPNLSLARTRRMSFYKEAFKFLDAQSFVHLYFPFVATKPSLFKANDAAGANFVGTGSCLFNENGRASPVGQLLL</sequence>